<accession>A0A5B7H5G5</accession>
<dbReference type="EMBL" id="VSRR010023238">
    <property type="protein sequence ID" value="MPC65343.1"/>
    <property type="molecule type" value="Genomic_DNA"/>
</dbReference>
<keyword evidence="3" id="KW-1185">Reference proteome</keyword>
<dbReference type="AlphaFoldDB" id="A0A5B7H5G5"/>
<gene>
    <name evidence="2" type="ORF">E2C01_059477</name>
</gene>
<proteinExistence type="predicted"/>
<reference evidence="2 3" key="1">
    <citation type="submission" date="2019-05" db="EMBL/GenBank/DDBJ databases">
        <title>Another draft genome of Portunus trituberculatus and its Hox gene families provides insights of decapod evolution.</title>
        <authorList>
            <person name="Jeong J.-H."/>
            <person name="Song I."/>
            <person name="Kim S."/>
            <person name="Choi T."/>
            <person name="Kim D."/>
            <person name="Ryu S."/>
            <person name="Kim W."/>
        </authorList>
    </citation>
    <scope>NUCLEOTIDE SEQUENCE [LARGE SCALE GENOMIC DNA]</scope>
    <source>
        <tissue evidence="2">Muscle</tissue>
    </source>
</reference>
<comment type="caution">
    <text evidence="2">The sequence shown here is derived from an EMBL/GenBank/DDBJ whole genome shotgun (WGS) entry which is preliminary data.</text>
</comment>
<evidence type="ECO:0000313" key="3">
    <source>
        <dbReference type="Proteomes" id="UP000324222"/>
    </source>
</evidence>
<evidence type="ECO:0000313" key="2">
    <source>
        <dbReference type="EMBL" id="MPC65343.1"/>
    </source>
</evidence>
<organism evidence="2 3">
    <name type="scientific">Portunus trituberculatus</name>
    <name type="common">Swimming crab</name>
    <name type="synonym">Neptunus trituberculatus</name>
    <dbReference type="NCBI Taxonomy" id="210409"/>
    <lineage>
        <taxon>Eukaryota</taxon>
        <taxon>Metazoa</taxon>
        <taxon>Ecdysozoa</taxon>
        <taxon>Arthropoda</taxon>
        <taxon>Crustacea</taxon>
        <taxon>Multicrustacea</taxon>
        <taxon>Malacostraca</taxon>
        <taxon>Eumalacostraca</taxon>
        <taxon>Eucarida</taxon>
        <taxon>Decapoda</taxon>
        <taxon>Pleocyemata</taxon>
        <taxon>Brachyura</taxon>
        <taxon>Eubrachyura</taxon>
        <taxon>Portunoidea</taxon>
        <taxon>Portunidae</taxon>
        <taxon>Portuninae</taxon>
        <taxon>Portunus</taxon>
    </lineage>
</organism>
<feature type="region of interest" description="Disordered" evidence="1">
    <location>
        <begin position="1"/>
        <end position="28"/>
    </location>
</feature>
<evidence type="ECO:0000256" key="1">
    <source>
        <dbReference type="SAM" id="MobiDB-lite"/>
    </source>
</evidence>
<dbReference type="Proteomes" id="UP000324222">
    <property type="component" value="Unassembled WGS sequence"/>
</dbReference>
<name>A0A5B7H5G5_PORTR</name>
<protein>
    <submittedName>
        <fullName evidence="2">Uncharacterized protein</fullName>
    </submittedName>
</protein>
<sequence length="169" mass="18729">MEGRRGKFSSPLSFPGSKDARQSKGQISVKLGELSPSLSAECVWEGAEDSEIGASTAPHHFRVREEFPCACVSEGVDWLVAELQLLSIPPKQGHRLKTASLAKVQGGPRDYVQSARLLMMMPWRKWETEGVKEGEEKPGKIKSEKRMGVINEGKNSLFRIREGSFCVLN</sequence>